<evidence type="ECO:0000313" key="4">
    <source>
        <dbReference type="EMBL" id="RRD59395.1"/>
    </source>
</evidence>
<comment type="caution">
    <text evidence="4">The sequence shown here is derived from an EMBL/GenBank/DDBJ whole genome shotgun (WGS) entry which is preliminary data.</text>
</comment>
<dbReference type="InterPro" id="IPR023996">
    <property type="entry name" value="TonB-dep_OMP_SusC/RagA"/>
</dbReference>
<evidence type="ECO:0000256" key="1">
    <source>
        <dbReference type="PROSITE-ProRule" id="PRU01360"/>
    </source>
</evidence>
<dbReference type="NCBIfam" id="TIGR04056">
    <property type="entry name" value="OMP_RagA_SusC"/>
    <property type="match status" value="1"/>
</dbReference>
<feature type="signal peptide" evidence="2">
    <location>
        <begin position="1"/>
        <end position="26"/>
    </location>
</feature>
<dbReference type="AlphaFoldDB" id="A0A3P1XLR1"/>
<dbReference type="SUPFAM" id="SSF56935">
    <property type="entry name" value="Porins"/>
    <property type="match status" value="1"/>
</dbReference>
<keyword evidence="1" id="KW-0813">Transport</keyword>
<dbReference type="InterPro" id="IPR008969">
    <property type="entry name" value="CarboxyPept-like_regulatory"/>
</dbReference>
<dbReference type="OrthoDB" id="9768177at2"/>
<proteinExistence type="inferred from homology"/>
<dbReference type="Pfam" id="PF07715">
    <property type="entry name" value="Plug"/>
    <property type="match status" value="1"/>
</dbReference>
<dbReference type="NCBIfam" id="TIGR04057">
    <property type="entry name" value="SusC_RagA_signa"/>
    <property type="match status" value="1"/>
</dbReference>
<keyword evidence="2" id="KW-0732">Signal</keyword>
<dbReference type="InterPro" id="IPR012910">
    <property type="entry name" value="Plug_dom"/>
</dbReference>
<evidence type="ECO:0000256" key="2">
    <source>
        <dbReference type="SAM" id="SignalP"/>
    </source>
</evidence>
<keyword evidence="1" id="KW-1134">Transmembrane beta strand</keyword>
<dbReference type="Gene3D" id="2.170.130.10">
    <property type="entry name" value="TonB-dependent receptor, plug domain"/>
    <property type="match status" value="1"/>
</dbReference>
<dbReference type="InterPro" id="IPR023997">
    <property type="entry name" value="TonB-dep_OMP_SusC/RagA_CS"/>
</dbReference>
<dbReference type="InterPro" id="IPR037066">
    <property type="entry name" value="Plug_dom_sf"/>
</dbReference>
<dbReference type="PROSITE" id="PS00018">
    <property type="entry name" value="EF_HAND_1"/>
    <property type="match status" value="1"/>
</dbReference>
<dbReference type="InterPro" id="IPR018247">
    <property type="entry name" value="EF_Hand_1_Ca_BS"/>
</dbReference>
<dbReference type="Pfam" id="PF13715">
    <property type="entry name" value="CarbopepD_reg_2"/>
    <property type="match status" value="1"/>
</dbReference>
<evidence type="ECO:0000259" key="3">
    <source>
        <dbReference type="Pfam" id="PF07715"/>
    </source>
</evidence>
<dbReference type="EMBL" id="RQYS01000044">
    <property type="protein sequence ID" value="RRD59395.1"/>
    <property type="molecule type" value="Genomic_DNA"/>
</dbReference>
<keyword evidence="1" id="KW-0812">Transmembrane</keyword>
<dbReference type="Proteomes" id="UP000278609">
    <property type="component" value="Unassembled WGS sequence"/>
</dbReference>
<dbReference type="RefSeq" id="WP_124752103.1">
    <property type="nucleotide sequence ID" value="NZ_RQYS01000044.1"/>
</dbReference>
<feature type="domain" description="TonB-dependent receptor plug" evidence="3">
    <location>
        <begin position="123"/>
        <end position="222"/>
    </location>
</feature>
<gene>
    <name evidence="4" type="ORF">EII40_09960</name>
</gene>
<name>A0A3P1XLR1_TANFO</name>
<evidence type="ECO:0000313" key="5">
    <source>
        <dbReference type="Proteomes" id="UP000278609"/>
    </source>
</evidence>
<keyword evidence="1" id="KW-0998">Cell outer membrane</keyword>
<comment type="similarity">
    <text evidence="1">Belongs to the TonB-dependent receptor family.</text>
</comment>
<dbReference type="GO" id="GO:0009279">
    <property type="term" value="C:cell outer membrane"/>
    <property type="evidence" value="ECO:0007669"/>
    <property type="project" value="UniProtKB-SubCell"/>
</dbReference>
<comment type="subcellular location">
    <subcellularLocation>
        <location evidence="1">Cell outer membrane</location>
        <topology evidence="1">Multi-pass membrane protein</topology>
    </subcellularLocation>
</comment>
<reference evidence="4 5" key="1">
    <citation type="submission" date="2018-11" db="EMBL/GenBank/DDBJ databases">
        <title>Genomes From Bacteria Associated with the Canine Oral Cavity: a Test Case for Automated Genome-Based Taxonomic Assignment.</title>
        <authorList>
            <person name="Coil D.A."/>
            <person name="Jospin G."/>
            <person name="Darling A.E."/>
            <person name="Wallis C."/>
            <person name="Davis I.J."/>
            <person name="Harris S."/>
            <person name="Eisen J.A."/>
            <person name="Holcombe L.J."/>
            <person name="O'Flynn C."/>
        </authorList>
    </citation>
    <scope>NUCLEOTIDE SEQUENCE [LARGE SCALE GENOMIC DNA]</scope>
    <source>
        <strain evidence="4 5">OH2617_COT-023</strain>
    </source>
</reference>
<dbReference type="PROSITE" id="PS52016">
    <property type="entry name" value="TONB_DEPENDENT_REC_3"/>
    <property type="match status" value="1"/>
</dbReference>
<accession>A0A3P1XLR1</accession>
<keyword evidence="4" id="KW-0675">Receptor</keyword>
<feature type="chain" id="PRO_5018177752" evidence="2">
    <location>
        <begin position="27"/>
        <end position="1020"/>
    </location>
</feature>
<sequence>MKRKKLFGARGLLTLLLCIPALSLSAQTITVRGSVTDDGREPVIGATVIVKGQPSKGTITDVDGNYVLNDVPSDGTLTFSYVGLQPQDVRVSGRTTIDVLMQSDTKNLDEVVVMGYGTTSTRMAVGAVSALKTDKIENLPFANTAMALQGRTPGLVIQAGGGEPGSKPRISIRGGSTPLYVIDGVVRSEYDFNSLNSSDIEKISILKDASATAVYGSRAGDGIVLIQTKRGKQEKISIQYTGGIDFSRPTVLPKKLNALDYVLAVNQAAEYDGRKTLPYTEEDIQKIRDKSDPYGKITANTDWMDLALNNYAMGTRHNLSLTGVSKNGINIYTAVGYYKQNSLFKESHNNPFERFNLRSNVSTTFKEIGLEVGVNIDGTLENRNPTVWGNYTVWSQLQNVKPNYAAFNPDGTYTSISIHPLVILDKRAGYNKENDKYVNVQLYANWEVPFIDGLRAGVLGNVRYGNWNQKIFQSKAPQYQPDGQAVPYTSNFLKMANSRGTQSSFDINVQYKKTIDRHNFELQGVYTFYKSYDENFWAQREKYLSSQFDQLFAGDASTQKNSGSASESARLGYVGRIKYDWNQRYMFEGNFRIDQSDNFPKDKRTGFFPSGAVAWVVSEEPFMEKLRENKLIDFLKIRSSYGIVGLEGGARFAYLPVYEILSQSTVIDNKFTTGFREGPLVSNDLSWYTRQAFDVGFDISFLEDRLFASFDYYYYRTKGYLMAPQNRYTTPLGKSLPQVKSESAHRRAGYEANIRWKDKAGDFTYDLGFNLTSYDELWEKKEDESISSLKNPNSRITHVKNYYGRAYKTNGLYQNMEQIIHNPRRESANELKPGDLFFEDLNGDGKIDGEDFQRIGKPTFPSFSYGFDFNLGYKNLFVYGLLQGTGTRYKQLQEFMRATNTEYLTYDFQLDSWRPDNPDASFPRLSTYQNLNAGQNYTVSADFWYRNAAYLRLKSLQIGYDFKDFLKNSKSVSSVKLSITGTNILTFSKVNTFFDPEIAADTGYAYPTQKSYSVVLNITF</sequence>
<dbReference type="Gene3D" id="2.60.40.1120">
    <property type="entry name" value="Carboxypeptidase-like, regulatory domain"/>
    <property type="match status" value="1"/>
</dbReference>
<organism evidence="4 5">
    <name type="scientific">Tannerella forsythia</name>
    <name type="common">Bacteroides forsythus</name>
    <dbReference type="NCBI Taxonomy" id="28112"/>
    <lineage>
        <taxon>Bacteria</taxon>
        <taxon>Pseudomonadati</taxon>
        <taxon>Bacteroidota</taxon>
        <taxon>Bacteroidia</taxon>
        <taxon>Bacteroidales</taxon>
        <taxon>Tannerellaceae</taxon>
        <taxon>Tannerella</taxon>
    </lineage>
</organism>
<dbReference type="SUPFAM" id="SSF49464">
    <property type="entry name" value="Carboxypeptidase regulatory domain-like"/>
    <property type="match status" value="1"/>
</dbReference>
<protein>
    <submittedName>
        <fullName evidence="4">TonB-dependent receptor</fullName>
    </submittedName>
</protein>
<keyword evidence="1" id="KW-0472">Membrane</keyword>
<dbReference type="InterPro" id="IPR039426">
    <property type="entry name" value="TonB-dep_rcpt-like"/>
</dbReference>